<feature type="domain" description="Transposase IS200-like" evidence="1">
    <location>
        <begin position="11"/>
        <end position="149"/>
    </location>
</feature>
<accession>A0A2M8L2S1</accession>
<dbReference type="AlphaFoldDB" id="A0A2M8L2S1"/>
<dbReference type="GO" id="GO:0006313">
    <property type="term" value="P:DNA transposition"/>
    <property type="evidence" value="ECO:0007669"/>
    <property type="project" value="InterPro"/>
</dbReference>
<dbReference type="Gene3D" id="3.30.70.1290">
    <property type="entry name" value="Transposase IS200-like"/>
    <property type="match status" value="1"/>
</dbReference>
<reference evidence="3" key="1">
    <citation type="submission" date="2017-09" db="EMBL/GenBank/DDBJ databases">
        <title>Depth-based differentiation of microbial function through sediment-hosted aquifers and enrichment of novel symbionts in the deep terrestrial subsurface.</title>
        <authorList>
            <person name="Probst A.J."/>
            <person name="Ladd B."/>
            <person name="Jarett J.K."/>
            <person name="Geller-Mcgrath D.E."/>
            <person name="Sieber C.M.K."/>
            <person name="Emerson J.B."/>
            <person name="Anantharaman K."/>
            <person name="Thomas B.C."/>
            <person name="Malmstrom R."/>
            <person name="Stieglmeier M."/>
            <person name="Klingl A."/>
            <person name="Woyke T."/>
            <person name="Ryan C.M."/>
            <person name="Banfield J.F."/>
        </authorList>
    </citation>
    <scope>NUCLEOTIDE SEQUENCE [LARGE SCALE GENOMIC DNA]</scope>
</reference>
<dbReference type="InterPro" id="IPR002686">
    <property type="entry name" value="Transposase_17"/>
</dbReference>
<dbReference type="GO" id="GO:0004803">
    <property type="term" value="F:transposase activity"/>
    <property type="evidence" value="ECO:0007669"/>
    <property type="project" value="InterPro"/>
</dbReference>
<proteinExistence type="predicted"/>
<protein>
    <recommendedName>
        <fullName evidence="1">Transposase IS200-like domain-containing protein</fullName>
    </recommendedName>
</protein>
<dbReference type="SMART" id="SM01321">
    <property type="entry name" value="Y1_Tnp"/>
    <property type="match status" value="1"/>
</dbReference>
<gene>
    <name evidence="2" type="ORF">COU95_03585</name>
</gene>
<dbReference type="Pfam" id="PF01797">
    <property type="entry name" value="Y1_Tnp"/>
    <property type="match status" value="1"/>
</dbReference>
<dbReference type="SUPFAM" id="SSF143422">
    <property type="entry name" value="Transposase IS200-like"/>
    <property type="match status" value="1"/>
</dbReference>
<dbReference type="EMBL" id="PFEK01000069">
    <property type="protein sequence ID" value="PJE67225.1"/>
    <property type="molecule type" value="Genomic_DNA"/>
</dbReference>
<name>A0A2M8L2S1_9BACT</name>
<dbReference type="PANTHER" id="PTHR34322">
    <property type="entry name" value="TRANSPOSASE, Y1_TNP DOMAIN-CONTAINING"/>
    <property type="match status" value="1"/>
</dbReference>
<organism evidence="2 3">
    <name type="scientific">Candidatus Shapirobacteria bacterium CG10_big_fil_rev_8_21_14_0_10_40_9</name>
    <dbReference type="NCBI Taxonomy" id="1974888"/>
    <lineage>
        <taxon>Bacteria</taxon>
        <taxon>Candidatus Shapironibacteriota</taxon>
    </lineage>
</organism>
<evidence type="ECO:0000259" key="1">
    <source>
        <dbReference type="SMART" id="SM01321"/>
    </source>
</evidence>
<comment type="caution">
    <text evidence="2">The sequence shown here is derived from an EMBL/GenBank/DDBJ whole genome shotgun (WGS) entry which is preliminary data.</text>
</comment>
<dbReference type="InterPro" id="IPR036515">
    <property type="entry name" value="Transposase_17_sf"/>
</dbReference>
<evidence type="ECO:0000313" key="3">
    <source>
        <dbReference type="Proteomes" id="UP000231474"/>
    </source>
</evidence>
<dbReference type="GO" id="GO:0003677">
    <property type="term" value="F:DNA binding"/>
    <property type="evidence" value="ECO:0007669"/>
    <property type="project" value="InterPro"/>
</dbReference>
<evidence type="ECO:0000313" key="2">
    <source>
        <dbReference type="EMBL" id="PJE67225.1"/>
    </source>
</evidence>
<sequence>MPAKNIVKTYLENGYYHLYNRGVEKRKIFLDDQDCKVFLHYLKMYLSPPAELKELEQPGTRINRFIPLNLSGELDLLSFALMPNHVHLQVKQHTKDAITKLMRRLSTSYVMYFNKKYQRVGALFQNNYKGVLIENEAFLLHLSRYIHLNALKTQSSINFVDFSSYPYYLGLKHASWIKPEEILGYFKNSQRQDLKDFLSYQGFIEDYSEDAREILESLTLEDDF</sequence>
<dbReference type="Proteomes" id="UP000231474">
    <property type="component" value="Unassembled WGS sequence"/>
</dbReference>
<dbReference type="PANTHER" id="PTHR34322:SF2">
    <property type="entry name" value="TRANSPOSASE IS200-LIKE DOMAIN-CONTAINING PROTEIN"/>
    <property type="match status" value="1"/>
</dbReference>